<sequence length="93" mass="10494">MASSSSSASQLPAKKQQGRLVLETLEPLSGDRKCFRLINGVLVEKTVQDVVPALKTNQEGLRKILEDLLKSYKTKQDELDKWKKKNNVQVVQQ</sequence>
<comment type="similarity">
    <text evidence="1">Belongs to the prefoldin subunit beta family.</text>
</comment>
<evidence type="ECO:0000256" key="1">
    <source>
        <dbReference type="ARBA" id="ARBA00008045"/>
    </source>
</evidence>
<comment type="caution">
    <text evidence="3">The sequence shown here is derived from an EMBL/GenBank/DDBJ whole genome shotgun (WGS) entry which is preliminary data.</text>
</comment>
<proteinExistence type="inferred from homology"/>
<evidence type="ECO:0000256" key="2">
    <source>
        <dbReference type="ARBA" id="ARBA00023186"/>
    </source>
</evidence>
<dbReference type="InterPro" id="IPR009053">
    <property type="entry name" value="Prefoldin"/>
</dbReference>
<reference evidence="3 4" key="1">
    <citation type="submission" date="2015-07" db="EMBL/GenBank/DDBJ databases">
        <title>The genome of the fungus Escovopsis weberi, a specialized disease agent of ant agriculture.</title>
        <authorList>
            <person name="de Man T.J."/>
            <person name="Stajich J.E."/>
            <person name="Kubicek C.P."/>
            <person name="Chenthamara K."/>
            <person name="Atanasova L."/>
            <person name="Druzhinina I.S."/>
            <person name="Birnbaum S."/>
            <person name="Barribeau S.M."/>
            <person name="Teiling C."/>
            <person name="Suen G."/>
            <person name="Currie C."/>
            <person name="Gerardo N.M."/>
        </authorList>
    </citation>
    <scope>NUCLEOTIDE SEQUENCE [LARGE SCALE GENOMIC DNA]</scope>
</reference>
<organism evidence="3 4">
    <name type="scientific">Escovopsis weberi</name>
    <dbReference type="NCBI Taxonomy" id="150374"/>
    <lineage>
        <taxon>Eukaryota</taxon>
        <taxon>Fungi</taxon>
        <taxon>Dikarya</taxon>
        <taxon>Ascomycota</taxon>
        <taxon>Pezizomycotina</taxon>
        <taxon>Sordariomycetes</taxon>
        <taxon>Hypocreomycetidae</taxon>
        <taxon>Hypocreales</taxon>
        <taxon>Hypocreaceae</taxon>
        <taxon>Escovopsis</taxon>
    </lineage>
</organism>
<dbReference type="Pfam" id="PF01920">
    <property type="entry name" value="Prefoldin_2"/>
    <property type="match status" value="1"/>
</dbReference>
<dbReference type="GO" id="GO:0016272">
    <property type="term" value="C:prefoldin complex"/>
    <property type="evidence" value="ECO:0007669"/>
    <property type="project" value="InterPro"/>
</dbReference>
<dbReference type="Gene3D" id="1.10.287.370">
    <property type="match status" value="1"/>
</dbReference>
<evidence type="ECO:0000313" key="3">
    <source>
        <dbReference type="EMBL" id="KOS19656.1"/>
    </source>
</evidence>
<dbReference type="InterPro" id="IPR002777">
    <property type="entry name" value="PFD_beta-like"/>
</dbReference>
<dbReference type="InterPro" id="IPR027235">
    <property type="entry name" value="PFD2"/>
</dbReference>
<keyword evidence="4" id="KW-1185">Reference proteome</keyword>
<dbReference type="EMBL" id="LGSR01000020">
    <property type="protein sequence ID" value="KOS19656.1"/>
    <property type="molecule type" value="Genomic_DNA"/>
</dbReference>
<name>A0A0M8MUH7_ESCWE</name>
<dbReference type="AlphaFoldDB" id="A0A0M8MUH7"/>
<accession>A0A0M8MUH7</accession>
<keyword evidence="2" id="KW-0143">Chaperone</keyword>
<dbReference type="GO" id="GO:0006457">
    <property type="term" value="P:protein folding"/>
    <property type="evidence" value="ECO:0007669"/>
    <property type="project" value="InterPro"/>
</dbReference>
<dbReference type="PANTHER" id="PTHR13303">
    <property type="entry name" value="PREFOLDIN SUBUNIT 2"/>
    <property type="match status" value="1"/>
</dbReference>
<gene>
    <name evidence="3" type="ORF">ESCO_000851</name>
</gene>
<dbReference type="Proteomes" id="UP000053831">
    <property type="component" value="Unassembled WGS sequence"/>
</dbReference>
<evidence type="ECO:0000313" key="4">
    <source>
        <dbReference type="Proteomes" id="UP000053831"/>
    </source>
</evidence>
<protein>
    <submittedName>
        <fullName evidence="3">Putative prefoldin subunit 2</fullName>
    </submittedName>
</protein>
<dbReference type="SUPFAM" id="SSF46579">
    <property type="entry name" value="Prefoldin"/>
    <property type="match status" value="1"/>
</dbReference>
<dbReference type="GO" id="GO:0051082">
    <property type="term" value="F:unfolded protein binding"/>
    <property type="evidence" value="ECO:0007669"/>
    <property type="project" value="InterPro"/>
</dbReference>
<dbReference type="STRING" id="150374.A0A0M8MUH7"/>
<dbReference type="OrthoDB" id="29646at2759"/>